<evidence type="ECO:0000313" key="1">
    <source>
        <dbReference type="Ensembl" id="ENSOSUP00000005136.1"/>
    </source>
</evidence>
<dbReference type="GO" id="GO:0000302">
    <property type="term" value="P:response to reactive oxygen species"/>
    <property type="evidence" value="ECO:0007669"/>
    <property type="project" value="InterPro"/>
</dbReference>
<proteinExistence type="predicted"/>
<name>A0A8C8AG93_9STRI</name>
<dbReference type="AlphaFoldDB" id="A0A8C8AG93"/>
<dbReference type="Proteomes" id="UP000694552">
    <property type="component" value="Unplaced"/>
</dbReference>
<protein>
    <submittedName>
        <fullName evidence="1">Uncharacterized protein</fullName>
    </submittedName>
</protein>
<sequence>MSRRGAVQRKVPCLFVTEVKEEPSAKRERQVPAAAWGMRPLLHDRTGSVCKI</sequence>
<reference evidence="1" key="2">
    <citation type="submission" date="2025-09" db="UniProtKB">
        <authorList>
            <consortium name="Ensembl"/>
        </authorList>
    </citation>
    <scope>IDENTIFICATION</scope>
</reference>
<dbReference type="Ensembl" id="ENSOSUT00000005321.1">
    <property type="protein sequence ID" value="ENSOSUP00000005136.1"/>
    <property type="gene ID" value="ENSOSUG00000003820.1"/>
</dbReference>
<organism evidence="1 2">
    <name type="scientific">Otus sunia</name>
    <name type="common">Oriental scops-owl</name>
    <dbReference type="NCBI Taxonomy" id="257818"/>
    <lineage>
        <taxon>Eukaryota</taxon>
        <taxon>Metazoa</taxon>
        <taxon>Chordata</taxon>
        <taxon>Craniata</taxon>
        <taxon>Vertebrata</taxon>
        <taxon>Euteleostomi</taxon>
        <taxon>Archelosauria</taxon>
        <taxon>Archosauria</taxon>
        <taxon>Dinosauria</taxon>
        <taxon>Saurischia</taxon>
        <taxon>Theropoda</taxon>
        <taxon>Coelurosauria</taxon>
        <taxon>Aves</taxon>
        <taxon>Neognathae</taxon>
        <taxon>Neoaves</taxon>
        <taxon>Telluraves</taxon>
        <taxon>Strigiformes</taxon>
        <taxon>Strigidae</taxon>
        <taxon>Otus</taxon>
    </lineage>
</organism>
<keyword evidence="2" id="KW-1185">Reference proteome</keyword>
<dbReference type="Pfam" id="PF17720">
    <property type="entry name" value="RLIG1"/>
    <property type="match status" value="1"/>
</dbReference>
<accession>A0A8C8AG93</accession>
<dbReference type="InterPro" id="IPR041211">
    <property type="entry name" value="RLIG1"/>
</dbReference>
<evidence type="ECO:0000313" key="2">
    <source>
        <dbReference type="Proteomes" id="UP000694552"/>
    </source>
</evidence>
<reference evidence="1" key="1">
    <citation type="submission" date="2025-08" db="UniProtKB">
        <authorList>
            <consortium name="Ensembl"/>
        </authorList>
    </citation>
    <scope>IDENTIFICATION</scope>
</reference>
<dbReference type="GO" id="GO:0003972">
    <property type="term" value="F:RNA ligase (ATP) activity"/>
    <property type="evidence" value="ECO:0007669"/>
    <property type="project" value="InterPro"/>
</dbReference>